<evidence type="ECO:0000256" key="1">
    <source>
        <dbReference type="ARBA" id="ARBA00004251"/>
    </source>
</evidence>
<dbReference type="InterPro" id="IPR042944">
    <property type="entry name" value="Collectrin"/>
</dbReference>
<keyword evidence="2" id="KW-1003">Cell membrane</keyword>
<keyword evidence="4 9" id="KW-0812">Transmembrane</keyword>
<name>A0AA47P2H1_MERPO</name>
<evidence type="ECO:0000256" key="8">
    <source>
        <dbReference type="ARBA" id="ARBA00023180"/>
    </source>
</evidence>
<dbReference type="GO" id="GO:0051957">
    <property type="term" value="P:positive regulation of amino acid transport"/>
    <property type="evidence" value="ECO:0007669"/>
    <property type="project" value="TreeGrafter"/>
</dbReference>
<dbReference type="Proteomes" id="UP001174136">
    <property type="component" value="Unassembled WGS sequence"/>
</dbReference>
<sequence>MLGTFLVLLYAGASLAQNMCEMGDGYKVRLSIKTALGDQAYAWNENEMFLFRATLAFAMRKHFNDSQYNILVCNETQRVSFHFVVADPRNPHALMEKVQVEKAVRASRHRINSAFLLSDSTLEFLGIPPTLATPFRPATPPWLIAFGVVIGAVCAGIIVMLTSSLVQRRR</sequence>
<evidence type="ECO:0000313" key="12">
    <source>
        <dbReference type="EMBL" id="KAK0148161.1"/>
    </source>
</evidence>
<reference evidence="12" key="1">
    <citation type="journal article" date="2023" name="Front. Mar. Sci.">
        <title>A new Merluccius polli reference genome to investigate the effects of global change in West African waters.</title>
        <authorList>
            <person name="Mateo J.L."/>
            <person name="Blanco-Fernandez C."/>
            <person name="Garcia-Vazquez E."/>
            <person name="Machado-Schiaffino G."/>
        </authorList>
    </citation>
    <scope>NUCLEOTIDE SEQUENCE</scope>
    <source>
        <strain evidence="12">C29</strain>
        <tissue evidence="12">Fin</tissue>
    </source>
</reference>
<dbReference type="GO" id="GO:0005886">
    <property type="term" value="C:plasma membrane"/>
    <property type="evidence" value="ECO:0007669"/>
    <property type="project" value="UniProtKB-SubCell"/>
</dbReference>
<dbReference type="PROSITE" id="PS52010">
    <property type="entry name" value="COLLECTRIN_LIKE"/>
    <property type="match status" value="1"/>
</dbReference>
<dbReference type="InterPro" id="IPR031588">
    <property type="entry name" value="Collectrin_dom"/>
</dbReference>
<comment type="caution">
    <text evidence="12">The sequence shown here is derived from an EMBL/GenBank/DDBJ whole genome shotgun (WGS) entry which is preliminary data.</text>
</comment>
<dbReference type="Pfam" id="PF16959">
    <property type="entry name" value="Collectrin"/>
    <property type="match status" value="1"/>
</dbReference>
<feature type="domain" description="Collectrin-like" evidence="11">
    <location>
        <begin position="22"/>
        <end position="170"/>
    </location>
</feature>
<dbReference type="PANTHER" id="PTHR46884:SF1">
    <property type="entry name" value="COLLECTRIN"/>
    <property type="match status" value="1"/>
</dbReference>
<feature type="signal peptide" evidence="10">
    <location>
        <begin position="1"/>
        <end position="16"/>
    </location>
</feature>
<evidence type="ECO:0000256" key="10">
    <source>
        <dbReference type="SAM" id="SignalP"/>
    </source>
</evidence>
<comment type="subcellular location">
    <subcellularLocation>
        <location evidence="1">Cell membrane</location>
        <topology evidence="1">Single-pass type I membrane protein</topology>
    </subcellularLocation>
</comment>
<gene>
    <name evidence="12" type="primary">TMEM27</name>
    <name evidence="12" type="ORF">N1851_012122</name>
</gene>
<dbReference type="GO" id="GO:0070062">
    <property type="term" value="C:extracellular exosome"/>
    <property type="evidence" value="ECO:0007669"/>
    <property type="project" value="TreeGrafter"/>
</dbReference>
<evidence type="ECO:0000256" key="9">
    <source>
        <dbReference type="SAM" id="Phobius"/>
    </source>
</evidence>
<evidence type="ECO:0000256" key="4">
    <source>
        <dbReference type="ARBA" id="ARBA00022692"/>
    </source>
</evidence>
<evidence type="ECO:0000256" key="2">
    <source>
        <dbReference type="ARBA" id="ARBA00022475"/>
    </source>
</evidence>
<proteinExistence type="predicted"/>
<feature type="chain" id="PRO_5041335448" evidence="10">
    <location>
        <begin position="17"/>
        <end position="170"/>
    </location>
</feature>
<dbReference type="PANTHER" id="PTHR46884">
    <property type="entry name" value="COLLECTRIN"/>
    <property type="match status" value="1"/>
</dbReference>
<keyword evidence="6 9" id="KW-1133">Transmembrane helix</keyword>
<feature type="transmembrane region" description="Helical" evidence="9">
    <location>
        <begin position="142"/>
        <end position="166"/>
    </location>
</feature>
<evidence type="ECO:0000256" key="6">
    <source>
        <dbReference type="ARBA" id="ARBA00022989"/>
    </source>
</evidence>
<keyword evidence="3" id="KW-0597">Phosphoprotein</keyword>
<keyword evidence="5 10" id="KW-0732">Signal</keyword>
<evidence type="ECO:0000256" key="5">
    <source>
        <dbReference type="ARBA" id="ARBA00022729"/>
    </source>
</evidence>
<protein>
    <submittedName>
        <fullName evidence="12">Collectrin</fullName>
    </submittedName>
</protein>
<organism evidence="12 13">
    <name type="scientific">Merluccius polli</name>
    <name type="common">Benguela hake</name>
    <name type="synonym">Merluccius cadenati</name>
    <dbReference type="NCBI Taxonomy" id="89951"/>
    <lineage>
        <taxon>Eukaryota</taxon>
        <taxon>Metazoa</taxon>
        <taxon>Chordata</taxon>
        <taxon>Craniata</taxon>
        <taxon>Vertebrata</taxon>
        <taxon>Euteleostomi</taxon>
        <taxon>Actinopterygii</taxon>
        <taxon>Neopterygii</taxon>
        <taxon>Teleostei</taxon>
        <taxon>Neoteleostei</taxon>
        <taxon>Acanthomorphata</taxon>
        <taxon>Zeiogadaria</taxon>
        <taxon>Gadariae</taxon>
        <taxon>Gadiformes</taxon>
        <taxon>Gadoidei</taxon>
        <taxon>Merlucciidae</taxon>
        <taxon>Merluccius</taxon>
    </lineage>
</organism>
<evidence type="ECO:0000256" key="3">
    <source>
        <dbReference type="ARBA" id="ARBA00022553"/>
    </source>
</evidence>
<dbReference type="AlphaFoldDB" id="A0AA47P2H1"/>
<accession>A0AA47P2H1</accession>
<evidence type="ECO:0000259" key="11">
    <source>
        <dbReference type="PROSITE" id="PS52010"/>
    </source>
</evidence>
<keyword evidence="13" id="KW-1185">Reference proteome</keyword>
<keyword evidence="8" id="KW-0325">Glycoprotein</keyword>
<keyword evidence="7 9" id="KW-0472">Membrane</keyword>
<evidence type="ECO:0000256" key="7">
    <source>
        <dbReference type="ARBA" id="ARBA00023136"/>
    </source>
</evidence>
<evidence type="ECO:0000313" key="13">
    <source>
        <dbReference type="Proteomes" id="UP001174136"/>
    </source>
</evidence>
<dbReference type="EMBL" id="JAOPHQ010002089">
    <property type="protein sequence ID" value="KAK0148161.1"/>
    <property type="molecule type" value="Genomic_DNA"/>
</dbReference>